<accession>A0A172TX91</accession>
<evidence type="ECO:0000256" key="1">
    <source>
        <dbReference type="SAM" id="SignalP"/>
    </source>
</evidence>
<organism evidence="2 3">
    <name type="scientific">Flavisolibacter tropicus</name>
    <dbReference type="NCBI Taxonomy" id="1492898"/>
    <lineage>
        <taxon>Bacteria</taxon>
        <taxon>Pseudomonadati</taxon>
        <taxon>Bacteroidota</taxon>
        <taxon>Chitinophagia</taxon>
        <taxon>Chitinophagales</taxon>
        <taxon>Chitinophagaceae</taxon>
        <taxon>Flavisolibacter</taxon>
    </lineage>
</organism>
<feature type="signal peptide" evidence="1">
    <location>
        <begin position="1"/>
        <end position="18"/>
    </location>
</feature>
<feature type="chain" id="PRO_5008001321" description="GOLD domain-containing protein" evidence="1">
    <location>
        <begin position="19"/>
        <end position="341"/>
    </location>
</feature>
<evidence type="ECO:0008006" key="4">
    <source>
        <dbReference type="Google" id="ProtNLM"/>
    </source>
</evidence>
<proteinExistence type="predicted"/>
<evidence type="ECO:0000313" key="3">
    <source>
        <dbReference type="Proteomes" id="UP000077177"/>
    </source>
</evidence>
<dbReference type="Proteomes" id="UP000077177">
    <property type="component" value="Chromosome"/>
</dbReference>
<dbReference type="OrthoDB" id="926208at2"/>
<evidence type="ECO:0000313" key="2">
    <source>
        <dbReference type="EMBL" id="ANE51588.1"/>
    </source>
</evidence>
<gene>
    <name evidence="2" type="ORF">SY85_14840</name>
</gene>
<dbReference type="EMBL" id="CP011390">
    <property type="protein sequence ID" value="ANE51588.1"/>
    <property type="molecule type" value="Genomic_DNA"/>
</dbReference>
<keyword evidence="1" id="KW-0732">Signal</keyword>
<reference evidence="3" key="1">
    <citation type="submission" date="2015-01" db="EMBL/GenBank/DDBJ databases">
        <title>Flavisolibacter sp./LCS9/ whole genome sequencing.</title>
        <authorList>
            <person name="Kim M.K."/>
            <person name="Srinivasan S."/>
            <person name="Lee J.-J."/>
        </authorList>
    </citation>
    <scope>NUCLEOTIDE SEQUENCE [LARGE SCALE GENOMIC DNA]</scope>
    <source>
        <strain evidence="3">LCS9</strain>
    </source>
</reference>
<dbReference type="KEGG" id="fla:SY85_14840"/>
<protein>
    <recommendedName>
        <fullName evidence="4">GOLD domain-containing protein</fullName>
    </recommendedName>
</protein>
<dbReference type="RefSeq" id="WP_066405695.1">
    <property type="nucleotide sequence ID" value="NZ_CP011390.1"/>
</dbReference>
<reference evidence="2 3" key="2">
    <citation type="journal article" date="2016" name="Int. J. Syst. Evol. Microbiol.">
        <title>Flavisolibacter tropicus sp. nov., isolated from tropical soil.</title>
        <authorList>
            <person name="Lee J.J."/>
            <person name="Kang M.S."/>
            <person name="Kim G.S."/>
            <person name="Lee C.S."/>
            <person name="Lim S."/>
            <person name="Lee J."/>
            <person name="Roh S.H."/>
            <person name="Kang H."/>
            <person name="Ha J.M."/>
            <person name="Bae S."/>
            <person name="Jung H.Y."/>
            <person name="Kim M.K."/>
        </authorList>
    </citation>
    <scope>NUCLEOTIDE SEQUENCE [LARGE SCALE GENOMIC DNA]</scope>
    <source>
        <strain evidence="2 3">LCS9</strain>
    </source>
</reference>
<sequence>MKKFVSALACLLALQAIAQKPVEVVENTLKVAAWGDEEFYYGFAAGDQLIFNFEETKGKELKEVEIMEWPSTSKFMDYKTSRIQNKVIQIPRDGVYKFRFKNSSISGRVCKFRIQRIPASEATRSYNSTVYWRTLYDTTIVPTQERYLVKSDTMVHTVLEQNAKVYGQQTTNGQTNRTLLEFNLPQGTTAWSYYIGTGGEGMEEYYKAREKYKENSTTVSNIPGYTVMAALALQGLNYFNRIQGEDNIRYSFLRDANSATAFREGRETAATAYKSADVINDAAQMKSPTYGKVYLGLLNDNLTEPVRVMVKVHAVVLNQQWDYRTVDRMNVRSRTEPYTKN</sequence>
<keyword evidence="3" id="KW-1185">Reference proteome</keyword>
<dbReference type="AlphaFoldDB" id="A0A172TX91"/>
<name>A0A172TX91_9BACT</name>